<feature type="compositionally biased region" description="Polar residues" evidence="4">
    <location>
        <begin position="12"/>
        <end position="23"/>
    </location>
</feature>
<dbReference type="SMART" id="SM00320">
    <property type="entry name" value="WD40"/>
    <property type="match status" value="3"/>
</dbReference>
<sequence>MSASRNADAGQQAEQGQIGSTHTGGDAEEEEPRLKYQRLGSDVTELLGKNAATCLCVSDKILALGTSSGKVHILDYSGNEVKRVEPHTAAVNQICFDEAAEYIASCSDDGSVSIQGFYTEETAIFKYKRPVKSVALDPRYGSRKTREFVTGGLAGQLLLSSKGWLGSKDTILHSGEGPIQDVKWTGNLIAWANDLGVKVYDTTVHQRIAYVERPKSSLQREKLQCHLFWEGESLLHIGWADSVKVARVHAAAPGGASGEARRSLDIVASFQIDCLVAGIAPFGQDICVLACASGGVSDARSDGGSTADAADGQGVPAGTPRPELKILTWQNEEIASDALSIHGYEHYEATDYALAAWYPRQPKALAAPGDETGTGKRSSDFTKWWADGDEPLYYIVSSKDVVVGKPRDGDDRVAWLLDHQRFDKALSVLETDRGLKKSTHAQVTQKYLEHLVSQRQFEKTAAACAKLLKDDAAGWERWVYLFAQLRQLPALAPFIPTKEPRLRQTAYEMVLHAFLLSPADHPRLLDALQRWPPDLYSVPSLTQSVVQRARSPGGDSKALLQAAAHLYQLQGRFDLALAILLRLQQPDTFEFVTKHSLLPLLRPSHVASLVRIDEVKATKLLVDHHEEVVPSAVVPALQAAQAEAERQNDAAEAERWRKRIFHYLDWLFRKDANAGADFAGLQVELYADYEPERLMGFLAASQAYGLEAAAELCAHRGLVREQVFVLGRMGNARQALHLIISQLADIPQAIEFVQMQRDDELWELLISLALTDAGMTGALLDHIGGYVDPLRLVQKIPAGLEIPNLRDRLVHIIADFRTQTSLREGCNTILHHDCLVLAQKLYMEVRHAVRQLYVMSSAPGSSAEREWHRALDGGLRKEPAAQDSLPGPCGGHALHLHPKPAQQGAPDQPHLPKVWVGLAGPALLQAASDTPPRKGQARRASSRRRTGEEAAPPLASLILARPNMQAVE</sequence>
<dbReference type="Pfam" id="PF23556">
    <property type="entry name" value="TPR_Vps41"/>
    <property type="match status" value="1"/>
</dbReference>
<evidence type="ECO:0000256" key="1">
    <source>
        <dbReference type="ARBA" id="ARBA00022448"/>
    </source>
</evidence>
<dbReference type="PANTHER" id="PTHR12616">
    <property type="entry name" value="VACUOLAR PROTEIN SORTING VPS41"/>
    <property type="match status" value="1"/>
</dbReference>
<accession>A0AAV1HZV7</accession>
<dbReference type="PANTHER" id="PTHR12616:SF1">
    <property type="entry name" value="VACUOLAR PROTEIN SORTING-ASSOCIATED PROTEIN 41 HOMOLOG"/>
    <property type="match status" value="1"/>
</dbReference>
<evidence type="ECO:0000259" key="5">
    <source>
        <dbReference type="Pfam" id="PF23411"/>
    </source>
</evidence>
<evidence type="ECO:0000256" key="2">
    <source>
        <dbReference type="ARBA" id="ARBA00022927"/>
    </source>
</evidence>
<evidence type="ECO:0000256" key="3">
    <source>
        <dbReference type="PROSITE-ProRule" id="PRU01006"/>
    </source>
</evidence>
<dbReference type="GO" id="GO:0005770">
    <property type="term" value="C:late endosome"/>
    <property type="evidence" value="ECO:0007669"/>
    <property type="project" value="TreeGrafter"/>
</dbReference>
<name>A0AAV1HZV7_9CHLO</name>
<evidence type="ECO:0000256" key="4">
    <source>
        <dbReference type="SAM" id="MobiDB-lite"/>
    </source>
</evidence>
<evidence type="ECO:0000313" key="6">
    <source>
        <dbReference type="EMBL" id="CAK0760941.1"/>
    </source>
</evidence>
<feature type="domain" description="Vps41 beta-propeller" evidence="5">
    <location>
        <begin position="34"/>
        <end position="356"/>
    </location>
</feature>
<dbReference type="InterPro" id="IPR011990">
    <property type="entry name" value="TPR-like_helical_dom_sf"/>
</dbReference>
<feature type="repeat" description="CHCR" evidence="3">
    <location>
        <begin position="621"/>
        <end position="778"/>
    </location>
</feature>
<dbReference type="EMBL" id="CAUYUE010000004">
    <property type="protein sequence ID" value="CAK0760941.1"/>
    <property type="molecule type" value="Genomic_DNA"/>
</dbReference>
<organism evidence="6 7">
    <name type="scientific">Coccomyxa viridis</name>
    <dbReference type="NCBI Taxonomy" id="1274662"/>
    <lineage>
        <taxon>Eukaryota</taxon>
        <taxon>Viridiplantae</taxon>
        <taxon>Chlorophyta</taxon>
        <taxon>core chlorophytes</taxon>
        <taxon>Trebouxiophyceae</taxon>
        <taxon>Trebouxiophyceae incertae sedis</taxon>
        <taxon>Coccomyxaceae</taxon>
        <taxon>Coccomyxa</taxon>
    </lineage>
</organism>
<keyword evidence="2" id="KW-0653">Protein transport</keyword>
<dbReference type="GO" id="GO:0016236">
    <property type="term" value="P:macroautophagy"/>
    <property type="evidence" value="ECO:0007669"/>
    <property type="project" value="TreeGrafter"/>
</dbReference>
<dbReference type="Pfam" id="PF23411">
    <property type="entry name" value="Beta-prop_Vps41"/>
    <property type="match status" value="1"/>
</dbReference>
<dbReference type="PROSITE" id="PS50236">
    <property type="entry name" value="CHCR"/>
    <property type="match status" value="1"/>
</dbReference>
<dbReference type="InterPro" id="IPR045111">
    <property type="entry name" value="Vps41/Vps8"/>
</dbReference>
<gene>
    <name evidence="6" type="ORF">CVIRNUC_002814</name>
</gene>
<dbReference type="GO" id="GO:0006623">
    <property type="term" value="P:protein targeting to vacuole"/>
    <property type="evidence" value="ECO:0007669"/>
    <property type="project" value="InterPro"/>
</dbReference>
<dbReference type="Gene3D" id="1.25.40.10">
    <property type="entry name" value="Tetratricopeptide repeat domain"/>
    <property type="match status" value="1"/>
</dbReference>
<dbReference type="Gene3D" id="2.130.10.10">
    <property type="entry name" value="YVTN repeat-like/Quinoprotein amine dehydrogenase"/>
    <property type="match status" value="1"/>
</dbReference>
<dbReference type="SUPFAM" id="SSF50978">
    <property type="entry name" value="WD40 repeat-like"/>
    <property type="match status" value="1"/>
</dbReference>
<dbReference type="InterPro" id="IPR015943">
    <property type="entry name" value="WD40/YVTN_repeat-like_dom_sf"/>
</dbReference>
<dbReference type="GO" id="GO:0034058">
    <property type="term" value="P:endosomal vesicle fusion"/>
    <property type="evidence" value="ECO:0007669"/>
    <property type="project" value="TreeGrafter"/>
</dbReference>
<dbReference type="InterPro" id="IPR000547">
    <property type="entry name" value="Clathrin_H-chain/VPS_repeat"/>
</dbReference>
<dbReference type="Proteomes" id="UP001314263">
    <property type="component" value="Unassembled WGS sequence"/>
</dbReference>
<feature type="region of interest" description="Disordered" evidence="4">
    <location>
        <begin position="1"/>
        <end position="32"/>
    </location>
</feature>
<feature type="compositionally biased region" description="Basic residues" evidence="4">
    <location>
        <begin position="935"/>
        <end position="944"/>
    </location>
</feature>
<feature type="region of interest" description="Disordered" evidence="4">
    <location>
        <begin position="878"/>
        <end position="968"/>
    </location>
</feature>
<proteinExistence type="predicted"/>
<keyword evidence="7" id="KW-1185">Reference proteome</keyword>
<evidence type="ECO:0000313" key="7">
    <source>
        <dbReference type="Proteomes" id="UP001314263"/>
    </source>
</evidence>
<dbReference type="InterPro" id="IPR057780">
    <property type="entry name" value="Beta-prop_Vps41"/>
</dbReference>
<dbReference type="GO" id="GO:0009267">
    <property type="term" value="P:cellular response to starvation"/>
    <property type="evidence" value="ECO:0007669"/>
    <property type="project" value="TreeGrafter"/>
</dbReference>
<keyword evidence="1" id="KW-0813">Transport</keyword>
<dbReference type="AlphaFoldDB" id="A0AAV1HZV7"/>
<dbReference type="InterPro" id="IPR036322">
    <property type="entry name" value="WD40_repeat_dom_sf"/>
</dbReference>
<dbReference type="InterPro" id="IPR001680">
    <property type="entry name" value="WD40_rpt"/>
</dbReference>
<reference evidence="6 7" key="1">
    <citation type="submission" date="2023-10" db="EMBL/GenBank/DDBJ databases">
        <authorList>
            <person name="Maclean D."/>
            <person name="Macfadyen A."/>
        </authorList>
    </citation>
    <scope>NUCLEOTIDE SEQUENCE [LARGE SCALE GENOMIC DNA]</scope>
</reference>
<dbReference type="GO" id="GO:0030897">
    <property type="term" value="C:HOPS complex"/>
    <property type="evidence" value="ECO:0007669"/>
    <property type="project" value="TreeGrafter"/>
</dbReference>
<dbReference type="SMART" id="SM00299">
    <property type="entry name" value="CLH"/>
    <property type="match status" value="1"/>
</dbReference>
<protein>
    <recommendedName>
        <fullName evidence="5">Vps41 beta-propeller domain-containing protein</fullName>
    </recommendedName>
</protein>
<comment type="caution">
    <text evidence="6">The sequence shown here is derived from an EMBL/GenBank/DDBJ whole genome shotgun (WGS) entry which is preliminary data.</text>
</comment>